<evidence type="ECO:0000313" key="1">
    <source>
        <dbReference type="EMBL" id="EJK56073.1"/>
    </source>
</evidence>
<dbReference type="EMBL" id="AGNL01032495">
    <property type="protein sequence ID" value="EJK56073.1"/>
    <property type="molecule type" value="Genomic_DNA"/>
</dbReference>
<comment type="caution">
    <text evidence="1">The sequence shown here is derived from an EMBL/GenBank/DDBJ whole genome shotgun (WGS) entry which is preliminary data.</text>
</comment>
<dbReference type="Proteomes" id="UP000266841">
    <property type="component" value="Unassembled WGS sequence"/>
</dbReference>
<reference evidence="1 2" key="1">
    <citation type="journal article" date="2012" name="Genome Biol.">
        <title>Genome and low-iron response of an oceanic diatom adapted to chronic iron limitation.</title>
        <authorList>
            <person name="Lommer M."/>
            <person name="Specht M."/>
            <person name="Roy A.S."/>
            <person name="Kraemer L."/>
            <person name="Andreson R."/>
            <person name="Gutowska M.A."/>
            <person name="Wolf J."/>
            <person name="Bergner S.V."/>
            <person name="Schilhabel M.B."/>
            <person name="Klostermeier U.C."/>
            <person name="Beiko R.G."/>
            <person name="Rosenstiel P."/>
            <person name="Hippler M."/>
            <person name="Laroche J."/>
        </authorList>
    </citation>
    <scope>NUCLEOTIDE SEQUENCE [LARGE SCALE GENOMIC DNA]</scope>
    <source>
        <strain evidence="1 2">CCMP1005</strain>
    </source>
</reference>
<dbReference type="AlphaFoldDB" id="K0RQM5"/>
<organism evidence="1 2">
    <name type="scientific">Thalassiosira oceanica</name>
    <name type="common">Marine diatom</name>
    <dbReference type="NCBI Taxonomy" id="159749"/>
    <lineage>
        <taxon>Eukaryota</taxon>
        <taxon>Sar</taxon>
        <taxon>Stramenopiles</taxon>
        <taxon>Ochrophyta</taxon>
        <taxon>Bacillariophyta</taxon>
        <taxon>Coscinodiscophyceae</taxon>
        <taxon>Thalassiosirophycidae</taxon>
        <taxon>Thalassiosirales</taxon>
        <taxon>Thalassiosiraceae</taxon>
        <taxon>Thalassiosira</taxon>
    </lineage>
</organism>
<protein>
    <submittedName>
        <fullName evidence="1">Uncharacterized protein</fullName>
    </submittedName>
</protein>
<keyword evidence="2" id="KW-1185">Reference proteome</keyword>
<evidence type="ECO:0000313" key="2">
    <source>
        <dbReference type="Proteomes" id="UP000266841"/>
    </source>
</evidence>
<accession>K0RQM5</accession>
<gene>
    <name evidence="1" type="ORF">THAOC_24105</name>
</gene>
<sequence>MSSCSSSALQGGRLYPSFISQPLATMNQLGSAYNIAYRVIMSSAPECNASNGGRRTTVYAGRRADSTGYELKIQDIGAGGGCVALELEALEAEDPA</sequence>
<name>K0RQM5_THAOC</name>
<proteinExistence type="predicted"/>